<comment type="caution">
    <text evidence="8">The sequence shown here is derived from an EMBL/GenBank/DDBJ whole genome shotgun (WGS) entry which is preliminary data.</text>
</comment>
<keyword evidence="8" id="KW-0282">Flagellum</keyword>
<accession>A0A9Q3UKZ4</accession>
<dbReference type="NCBIfam" id="TIGR01396">
    <property type="entry name" value="FlgB"/>
    <property type="match status" value="1"/>
</dbReference>
<keyword evidence="8" id="KW-0969">Cilium</keyword>
<dbReference type="InterPro" id="IPR001444">
    <property type="entry name" value="Flag_bb_rod_N"/>
</dbReference>
<keyword evidence="8" id="KW-0966">Cell projection</keyword>
<dbReference type="GO" id="GO:0030694">
    <property type="term" value="C:bacterial-type flagellum basal body, rod"/>
    <property type="evidence" value="ECO:0007669"/>
    <property type="project" value="InterPro"/>
</dbReference>
<dbReference type="AlphaFoldDB" id="A0A9Q3UKZ4"/>
<dbReference type="Proteomes" id="UP001108027">
    <property type="component" value="Unassembled WGS sequence"/>
</dbReference>
<evidence type="ECO:0000313" key="9">
    <source>
        <dbReference type="Proteomes" id="UP001108027"/>
    </source>
</evidence>
<proteinExistence type="inferred from homology"/>
<dbReference type="InterPro" id="IPR019776">
    <property type="entry name" value="Flagellar_basal_body_rod_CS"/>
</dbReference>
<reference evidence="8" key="1">
    <citation type="submission" date="2021-10" db="EMBL/GenBank/DDBJ databases">
        <title>The diversity and Nitrogen Metabolism of Culturable Nitrate-Utilizing Bacteria Within the Oxygen Minimum Zone of the Changjiang (Yangtze River)Estuary.</title>
        <authorList>
            <person name="Zhang D."/>
            <person name="Zheng J."/>
            <person name="Liu S."/>
            <person name="He W."/>
        </authorList>
    </citation>
    <scope>NUCLEOTIDE SEQUENCE</scope>
    <source>
        <strain evidence="8">FXH-223</strain>
    </source>
</reference>
<dbReference type="PANTHER" id="PTHR30435">
    <property type="entry name" value="FLAGELLAR PROTEIN"/>
    <property type="match status" value="1"/>
</dbReference>
<evidence type="ECO:0000256" key="4">
    <source>
        <dbReference type="ARBA" id="ARBA00023143"/>
    </source>
</evidence>
<dbReference type="PROSITE" id="PS00588">
    <property type="entry name" value="FLAGELLA_BB_ROD"/>
    <property type="match status" value="1"/>
</dbReference>
<feature type="domain" description="Flagellar basal body rod protein N-terminal" evidence="7">
    <location>
        <begin position="14"/>
        <end position="39"/>
    </location>
</feature>
<evidence type="ECO:0000256" key="6">
    <source>
        <dbReference type="PIRNR" id="PIRNR002889"/>
    </source>
</evidence>
<dbReference type="PANTHER" id="PTHR30435:SF12">
    <property type="entry name" value="FLAGELLAR BASAL BODY ROD PROTEIN FLGB"/>
    <property type="match status" value="1"/>
</dbReference>
<evidence type="ECO:0000259" key="7">
    <source>
        <dbReference type="Pfam" id="PF00460"/>
    </source>
</evidence>
<dbReference type="RefSeq" id="WP_204426835.1">
    <property type="nucleotide sequence ID" value="NZ_ARXL01000181.1"/>
</dbReference>
<comment type="function">
    <text evidence="5 6">Structural component of flagellum, the bacterial motility apparatus. Part of the rod structure of flagellar basal body.</text>
</comment>
<dbReference type="InterPro" id="IPR006300">
    <property type="entry name" value="FlgB"/>
</dbReference>
<evidence type="ECO:0000256" key="3">
    <source>
        <dbReference type="ARBA" id="ARBA00014376"/>
    </source>
</evidence>
<name>A0A9Q3UKZ4_9GAMM</name>
<keyword evidence="9" id="KW-1185">Reference proteome</keyword>
<gene>
    <name evidence="8" type="primary">flgB</name>
    <name evidence="8" type="ORF">LL252_05925</name>
</gene>
<comment type="similarity">
    <text evidence="2 6">Belongs to the flagella basal body rod proteins family.</text>
</comment>
<dbReference type="GO" id="GO:0071973">
    <property type="term" value="P:bacterial-type flagellum-dependent cell motility"/>
    <property type="evidence" value="ECO:0007669"/>
    <property type="project" value="InterPro"/>
</dbReference>
<organism evidence="8 9">
    <name type="scientific">Alloalcanivorax marinus</name>
    <dbReference type="NCBI Taxonomy" id="1177169"/>
    <lineage>
        <taxon>Bacteria</taxon>
        <taxon>Pseudomonadati</taxon>
        <taxon>Pseudomonadota</taxon>
        <taxon>Gammaproteobacteria</taxon>
        <taxon>Oceanospirillales</taxon>
        <taxon>Alcanivoracaceae</taxon>
        <taxon>Alloalcanivorax</taxon>
    </lineage>
</organism>
<evidence type="ECO:0000256" key="2">
    <source>
        <dbReference type="ARBA" id="ARBA00009677"/>
    </source>
</evidence>
<keyword evidence="4 6" id="KW-0975">Bacterial flagellum</keyword>
<dbReference type="EMBL" id="JAJGNA010000005">
    <property type="protein sequence ID" value="MCC4308105.1"/>
    <property type="molecule type" value="Genomic_DNA"/>
</dbReference>
<evidence type="ECO:0000256" key="5">
    <source>
        <dbReference type="ARBA" id="ARBA00024934"/>
    </source>
</evidence>
<dbReference type="PIRSF" id="PIRSF002889">
    <property type="entry name" value="Rod_FlgB"/>
    <property type="match status" value="1"/>
</dbReference>
<comment type="subcellular location">
    <subcellularLocation>
        <location evidence="1 6">Bacterial flagellum basal body</location>
    </subcellularLocation>
</comment>
<evidence type="ECO:0000313" key="8">
    <source>
        <dbReference type="EMBL" id="MCC4308105.1"/>
    </source>
</evidence>
<protein>
    <recommendedName>
        <fullName evidence="3 6">Flagellar basal body rod protein FlgB</fullName>
    </recommendedName>
</protein>
<sequence>MIDRLTAALNYDQQALGLRNERQKVLANNIANADTPGFKARDFDFGRELSRAMGPGGAGHDGLALRTTSAGHLGGHGPARAVDDLLYRVPDQPSLDGNTVNMDVERVQFADNSVRYQTALTLLNSRIQGLKSAMQPE</sequence>
<evidence type="ECO:0000256" key="1">
    <source>
        <dbReference type="ARBA" id="ARBA00004117"/>
    </source>
</evidence>
<comment type="subunit">
    <text evidence="6">The basal body constitutes a major portion of the flagellar organelle and consists of a number of rings mounted on a central rod.</text>
</comment>
<dbReference type="Pfam" id="PF00460">
    <property type="entry name" value="Flg_bb_rod"/>
    <property type="match status" value="1"/>
</dbReference>